<proteinExistence type="predicted"/>
<reference evidence="1 2" key="1">
    <citation type="submission" date="2015-09" db="EMBL/GenBank/DDBJ databases">
        <title>Bacillus cereus food isolates.</title>
        <authorList>
            <person name="Boekhorst J."/>
        </authorList>
    </citation>
    <scope>NUCLEOTIDE SEQUENCE [LARGE SCALE GENOMIC DNA]</scope>
    <source>
        <strain evidence="1 2">B4082</strain>
    </source>
</reference>
<name>A0A164DW10_BACCE</name>
<organism evidence="1 2">
    <name type="scientific">Bacillus cereus</name>
    <dbReference type="NCBI Taxonomy" id="1396"/>
    <lineage>
        <taxon>Bacteria</taxon>
        <taxon>Bacillati</taxon>
        <taxon>Bacillota</taxon>
        <taxon>Bacilli</taxon>
        <taxon>Bacillales</taxon>
        <taxon>Bacillaceae</taxon>
        <taxon>Bacillus</taxon>
        <taxon>Bacillus cereus group</taxon>
    </lineage>
</organism>
<gene>
    <name evidence="1" type="ORF">B4082_3693</name>
</gene>
<comment type="caution">
    <text evidence="1">The sequence shown here is derived from an EMBL/GenBank/DDBJ whole genome shotgun (WGS) entry which is preliminary data.</text>
</comment>
<dbReference type="EMBL" id="LJKA01000057">
    <property type="protein sequence ID" value="KZD31348.1"/>
    <property type="molecule type" value="Genomic_DNA"/>
</dbReference>
<evidence type="ECO:0000313" key="1">
    <source>
        <dbReference type="EMBL" id="KZD31348.1"/>
    </source>
</evidence>
<accession>A0A164DW10</accession>
<sequence length="43" mass="5209">MLLGNNIIQDFKHHILIICDVFPNIFRPFMKKMISIYEHTDMM</sequence>
<dbReference type="Proteomes" id="UP000076501">
    <property type="component" value="Unassembled WGS sequence"/>
</dbReference>
<protein>
    <submittedName>
        <fullName evidence="1">Uncharacterized protein</fullName>
    </submittedName>
</protein>
<dbReference type="AlphaFoldDB" id="A0A164DW10"/>
<evidence type="ECO:0000313" key="2">
    <source>
        <dbReference type="Proteomes" id="UP000076501"/>
    </source>
</evidence>
<dbReference type="PATRIC" id="fig|1396.539.peg.3750"/>